<accession>A0A9X1NMF1</accession>
<organism evidence="1 2">
    <name type="scientific">Kineosporia babensis</name>
    <dbReference type="NCBI Taxonomy" id="499548"/>
    <lineage>
        <taxon>Bacteria</taxon>
        <taxon>Bacillati</taxon>
        <taxon>Actinomycetota</taxon>
        <taxon>Actinomycetes</taxon>
        <taxon>Kineosporiales</taxon>
        <taxon>Kineosporiaceae</taxon>
        <taxon>Kineosporia</taxon>
    </lineage>
</organism>
<proteinExistence type="predicted"/>
<dbReference type="EMBL" id="JAJOMB010000040">
    <property type="protein sequence ID" value="MCD5317055.1"/>
    <property type="molecule type" value="Genomic_DNA"/>
</dbReference>
<gene>
    <name evidence="1" type="ORF">LR394_39790</name>
</gene>
<protein>
    <submittedName>
        <fullName evidence="1">Uncharacterized protein</fullName>
    </submittedName>
</protein>
<name>A0A9X1NMF1_9ACTN</name>
<comment type="caution">
    <text evidence="1">The sequence shown here is derived from an EMBL/GenBank/DDBJ whole genome shotgun (WGS) entry which is preliminary data.</text>
</comment>
<evidence type="ECO:0000313" key="1">
    <source>
        <dbReference type="EMBL" id="MCD5317055.1"/>
    </source>
</evidence>
<dbReference type="RefSeq" id="WP_231449907.1">
    <property type="nucleotide sequence ID" value="NZ_JAJOMB010000040.1"/>
</dbReference>
<keyword evidence="2" id="KW-1185">Reference proteome</keyword>
<evidence type="ECO:0000313" key="2">
    <source>
        <dbReference type="Proteomes" id="UP001138997"/>
    </source>
</evidence>
<dbReference type="Proteomes" id="UP001138997">
    <property type="component" value="Unassembled WGS sequence"/>
</dbReference>
<dbReference type="AlphaFoldDB" id="A0A9X1NMF1"/>
<sequence>MADKRTIDEANFHLALQSIRERFPTGIRATFESSDQGFYGFWLREVQDAEGRNVFNAAEPHDWQEYLDDLDWDGVMQEDEHGRAEILLSAIRGEGDIDA</sequence>
<reference evidence="1" key="1">
    <citation type="submission" date="2021-11" db="EMBL/GenBank/DDBJ databases">
        <title>Streptomyces corallinus and Kineosporia corallina sp. nov., two new coral-derived marine actinobacteria.</title>
        <authorList>
            <person name="Buangrab K."/>
            <person name="Sutthacheep M."/>
            <person name="Yeemin T."/>
            <person name="Harunari E."/>
            <person name="Igarashi Y."/>
            <person name="Sripreechasak P."/>
            <person name="Kanchanasin P."/>
            <person name="Tanasupawat S."/>
            <person name="Phongsopitanun W."/>
        </authorList>
    </citation>
    <scope>NUCLEOTIDE SEQUENCE</scope>
    <source>
        <strain evidence="1">JCM 31032</strain>
    </source>
</reference>